<dbReference type="Proteomes" id="UP000249254">
    <property type="component" value="Unassembled WGS sequence"/>
</dbReference>
<organism evidence="3 4">
    <name type="scientific">Phenylobacterium soli</name>
    <dbReference type="NCBI Taxonomy" id="2170551"/>
    <lineage>
        <taxon>Bacteria</taxon>
        <taxon>Pseudomonadati</taxon>
        <taxon>Pseudomonadota</taxon>
        <taxon>Alphaproteobacteria</taxon>
        <taxon>Caulobacterales</taxon>
        <taxon>Caulobacteraceae</taxon>
        <taxon>Phenylobacterium</taxon>
    </lineage>
</organism>
<feature type="region of interest" description="Disordered" evidence="1">
    <location>
        <begin position="23"/>
        <end position="60"/>
    </location>
</feature>
<evidence type="ECO:0000313" key="4">
    <source>
        <dbReference type="Proteomes" id="UP000249254"/>
    </source>
</evidence>
<dbReference type="RefSeq" id="WP_111527997.1">
    <property type="nucleotide sequence ID" value="NZ_JBHRSG010000002.1"/>
</dbReference>
<gene>
    <name evidence="3" type="ORF">DJ017_06770</name>
</gene>
<name>A0A328AJK1_9CAUL</name>
<dbReference type="AlphaFoldDB" id="A0A328AJK1"/>
<sequence length="225" mass="25136">MRRLLLVSIAAVMAATPVLSYAQGRPGRGGQDQADQDAAKKKKRDQEWNDRQAPLPQLRNAGPCPYVKSLYDAARYVEFKDNKEASANVAYTGEIQGISAGCAYKGDEPIKMAMQVLFELGKGPQAEGSSKTYRYWVAVTDRNREVLAKQQFEMKIDFPKGQDRIYHREELNNIVIPRAAETTSGANFEVLIGFDVTPQMAEFNRAGKRFRLNVGQQAQADTTKK</sequence>
<protein>
    <submittedName>
        <fullName evidence="3">Tat pathway signal sequence domain protein</fullName>
    </submittedName>
</protein>
<accession>A0A328AJK1</accession>
<reference evidence="4" key="1">
    <citation type="submission" date="2018-05" db="EMBL/GenBank/DDBJ databases">
        <authorList>
            <person name="Li X."/>
        </authorList>
    </citation>
    <scope>NUCLEOTIDE SEQUENCE [LARGE SCALE GENOMIC DNA]</scope>
    <source>
        <strain evidence="4">LX32</strain>
    </source>
</reference>
<feature type="signal peptide" evidence="2">
    <location>
        <begin position="1"/>
        <end position="22"/>
    </location>
</feature>
<dbReference type="EMBL" id="QFYQ01000001">
    <property type="protein sequence ID" value="RAK54246.1"/>
    <property type="molecule type" value="Genomic_DNA"/>
</dbReference>
<evidence type="ECO:0000256" key="1">
    <source>
        <dbReference type="SAM" id="MobiDB-lite"/>
    </source>
</evidence>
<keyword evidence="4" id="KW-1185">Reference proteome</keyword>
<proteinExistence type="predicted"/>
<feature type="chain" id="PRO_5016413191" evidence="2">
    <location>
        <begin position="23"/>
        <end position="225"/>
    </location>
</feature>
<comment type="caution">
    <text evidence="3">The sequence shown here is derived from an EMBL/GenBank/DDBJ whole genome shotgun (WGS) entry which is preliminary data.</text>
</comment>
<evidence type="ECO:0000256" key="2">
    <source>
        <dbReference type="SAM" id="SignalP"/>
    </source>
</evidence>
<evidence type="ECO:0000313" key="3">
    <source>
        <dbReference type="EMBL" id="RAK54246.1"/>
    </source>
</evidence>
<keyword evidence="2" id="KW-0732">Signal</keyword>
<dbReference type="OrthoDB" id="7171960at2"/>